<dbReference type="EMBL" id="CAFBQJ010000070">
    <property type="protein sequence ID" value="CAB5047841.1"/>
    <property type="molecule type" value="Genomic_DNA"/>
</dbReference>
<sequence length="274" mass="28500">MNRHMGREAEMRAVKRKKMTKKTVRIVLVVAVLVAGFFAIALSTKDDDSAPATTEPVDTTTPGDTTAPSDTSTPGDTTAPSAFAYGTTECAPLEGATTQTQEFADAFALCIDPSKTYTATVVTNMGEYTAILDPVKAPGAVNNFVNLARHQYFDGTICHRAIPAFMVQCGDPTATGSGGPGYKFADELPSAGEYKIGSLAMANSGPNSNGSQFFVITGSQGVGLAPKYTLFGQVTDGLDTTVVALDAAGNPDAGANGTPPLQEIKIESIRISES</sequence>
<dbReference type="PANTHER" id="PTHR45625:SF3">
    <property type="entry name" value="PEPTIDYL-PROLYL CIS-TRANS ISOMERASE B-RELATED"/>
    <property type="match status" value="1"/>
</dbReference>
<proteinExistence type="predicted"/>
<organism evidence="3">
    <name type="scientific">freshwater metagenome</name>
    <dbReference type="NCBI Taxonomy" id="449393"/>
    <lineage>
        <taxon>unclassified sequences</taxon>
        <taxon>metagenomes</taxon>
        <taxon>ecological metagenomes</taxon>
    </lineage>
</organism>
<name>A0A6J6IUR5_9ZZZZ</name>
<dbReference type="Pfam" id="PF00160">
    <property type="entry name" value="Pro_isomerase"/>
    <property type="match status" value="1"/>
</dbReference>
<evidence type="ECO:0000256" key="1">
    <source>
        <dbReference type="SAM" id="MobiDB-lite"/>
    </source>
</evidence>
<dbReference type="GO" id="GO:0003755">
    <property type="term" value="F:peptidyl-prolyl cis-trans isomerase activity"/>
    <property type="evidence" value="ECO:0007669"/>
    <property type="project" value="InterPro"/>
</dbReference>
<dbReference type="PROSITE" id="PS50072">
    <property type="entry name" value="CSA_PPIASE_2"/>
    <property type="match status" value="1"/>
</dbReference>
<accession>A0A6J6IUR5</accession>
<dbReference type="InterPro" id="IPR044666">
    <property type="entry name" value="Cyclophilin_A-like"/>
</dbReference>
<dbReference type="CDD" id="cd00317">
    <property type="entry name" value="cyclophilin"/>
    <property type="match status" value="1"/>
</dbReference>
<dbReference type="InterPro" id="IPR002130">
    <property type="entry name" value="Cyclophilin-type_PPIase_dom"/>
</dbReference>
<evidence type="ECO:0000313" key="3">
    <source>
        <dbReference type="EMBL" id="CAB4628280.1"/>
    </source>
</evidence>
<feature type="compositionally biased region" description="Polar residues" evidence="1">
    <location>
        <begin position="56"/>
        <end position="80"/>
    </location>
</feature>
<protein>
    <submittedName>
        <fullName evidence="3">Unannotated protein</fullName>
    </submittedName>
</protein>
<dbReference type="SUPFAM" id="SSF50891">
    <property type="entry name" value="Cyclophilin-like"/>
    <property type="match status" value="1"/>
</dbReference>
<dbReference type="InterPro" id="IPR029000">
    <property type="entry name" value="Cyclophilin-like_dom_sf"/>
</dbReference>
<dbReference type="AlphaFoldDB" id="A0A6J6IUR5"/>
<dbReference type="PRINTS" id="PR00153">
    <property type="entry name" value="CSAPPISMRASE"/>
</dbReference>
<dbReference type="PANTHER" id="PTHR45625">
    <property type="entry name" value="PEPTIDYL-PROLYL CIS-TRANS ISOMERASE-RELATED"/>
    <property type="match status" value="1"/>
</dbReference>
<evidence type="ECO:0000259" key="2">
    <source>
        <dbReference type="PROSITE" id="PS50072"/>
    </source>
</evidence>
<reference evidence="3" key="1">
    <citation type="submission" date="2020-05" db="EMBL/GenBank/DDBJ databases">
        <authorList>
            <person name="Chiriac C."/>
            <person name="Salcher M."/>
            <person name="Ghai R."/>
            <person name="Kavagutti S V."/>
        </authorList>
    </citation>
    <scope>NUCLEOTIDE SEQUENCE</scope>
</reference>
<dbReference type="EMBL" id="CAEZVL010000057">
    <property type="protein sequence ID" value="CAB4628280.1"/>
    <property type="molecule type" value="Genomic_DNA"/>
</dbReference>
<evidence type="ECO:0000313" key="4">
    <source>
        <dbReference type="EMBL" id="CAB5047841.1"/>
    </source>
</evidence>
<feature type="region of interest" description="Disordered" evidence="1">
    <location>
        <begin position="47"/>
        <end position="81"/>
    </location>
</feature>
<dbReference type="Gene3D" id="2.40.100.10">
    <property type="entry name" value="Cyclophilin-like"/>
    <property type="match status" value="1"/>
</dbReference>
<gene>
    <name evidence="3" type="ORF">UFOPK1960_00513</name>
    <name evidence="4" type="ORF">UFOPK4275_00519</name>
</gene>
<feature type="domain" description="PPIase cyclophilin-type" evidence="2">
    <location>
        <begin position="123"/>
        <end position="271"/>
    </location>
</feature>